<feature type="region of interest" description="Disordered" evidence="1">
    <location>
        <begin position="84"/>
        <end position="150"/>
    </location>
</feature>
<feature type="compositionally biased region" description="Low complexity" evidence="1">
    <location>
        <begin position="136"/>
        <end position="146"/>
    </location>
</feature>
<reference evidence="2" key="1">
    <citation type="submission" date="2019-07" db="EMBL/GenBank/DDBJ databases">
        <authorList>
            <person name="Palmer J.M."/>
        </authorList>
    </citation>
    <scope>NUCLEOTIDE SEQUENCE</scope>
    <source>
        <strain evidence="2">PC9</strain>
    </source>
</reference>
<dbReference type="OrthoDB" id="3217075at2759"/>
<dbReference type="VEuPathDB" id="FungiDB:PC9H_005013"/>
<accession>A0A8H7A322</accession>
<dbReference type="AlphaFoldDB" id="A0A8H7A322"/>
<sequence length="218" mass="24739">MSQGVFSVVPQEITLILHQDHYNQEMANYPHSIPTPPFSPHVAIPHPPDHPLRSTANLLESLVSFYQQERMWVYRTRAELEEEALQTQPSDCSSIDQMRGAGMSTLPSPSPSTSLGGREMPPDSFSVKTESEDASRPTSPSPSNTRWNKRKRAFKLKLDNLAPKPKRAYVPRPTTEDASQPSVRILEMYESMMAARMESCQRINRLIRDANRADLHLR</sequence>
<feature type="compositionally biased region" description="Polar residues" evidence="1">
    <location>
        <begin position="85"/>
        <end position="96"/>
    </location>
</feature>
<evidence type="ECO:0000256" key="1">
    <source>
        <dbReference type="SAM" id="MobiDB-lite"/>
    </source>
</evidence>
<name>A0A8H7A322_PLEOS</name>
<evidence type="ECO:0000313" key="3">
    <source>
        <dbReference type="Proteomes" id="UP000623687"/>
    </source>
</evidence>
<feature type="compositionally biased region" description="Low complexity" evidence="1">
    <location>
        <begin position="104"/>
        <end position="115"/>
    </location>
</feature>
<dbReference type="RefSeq" id="XP_036633094.1">
    <property type="nucleotide sequence ID" value="XM_036774592.1"/>
</dbReference>
<proteinExistence type="predicted"/>
<gene>
    <name evidence="2" type="ORF">PC9H_005013</name>
</gene>
<comment type="caution">
    <text evidence="2">The sequence shown here is derived from an EMBL/GenBank/DDBJ whole genome shotgun (WGS) entry which is preliminary data.</text>
</comment>
<evidence type="ECO:0000313" key="2">
    <source>
        <dbReference type="EMBL" id="KAF7433067.1"/>
    </source>
</evidence>
<dbReference type="Proteomes" id="UP000623687">
    <property type="component" value="Unassembled WGS sequence"/>
</dbReference>
<dbReference type="EMBL" id="JACETU010000003">
    <property type="protein sequence ID" value="KAF7433067.1"/>
    <property type="molecule type" value="Genomic_DNA"/>
</dbReference>
<organism evidence="2 3">
    <name type="scientific">Pleurotus ostreatus</name>
    <name type="common">Oyster mushroom</name>
    <name type="synonym">White-rot fungus</name>
    <dbReference type="NCBI Taxonomy" id="5322"/>
    <lineage>
        <taxon>Eukaryota</taxon>
        <taxon>Fungi</taxon>
        <taxon>Dikarya</taxon>
        <taxon>Basidiomycota</taxon>
        <taxon>Agaricomycotina</taxon>
        <taxon>Agaricomycetes</taxon>
        <taxon>Agaricomycetidae</taxon>
        <taxon>Agaricales</taxon>
        <taxon>Pleurotineae</taxon>
        <taxon>Pleurotaceae</taxon>
        <taxon>Pleurotus</taxon>
    </lineage>
</organism>
<dbReference type="GeneID" id="59374831"/>
<keyword evidence="3" id="KW-1185">Reference proteome</keyword>
<protein>
    <submittedName>
        <fullName evidence="2">Uncharacterized protein</fullName>
    </submittedName>
</protein>